<accession>A0A382T7S3</accession>
<gene>
    <name evidence="1" type="ORF">METZ01_LOCUS370917</name>
</gene>
<feature type="non-terminal residue" evidence="1">
    <location>
        <position position="1"/>
    </location>
</feature>
<dbReference type="EMBL" id="UINC01134486">
    <property type="protein sequence ID" value="SVD18063.1"/>
    <property type="molecule type" value="Genomic_DNA"/>
</dbReference>
<proteinExistence type="predicted"/>
<organism evidence="1">
    <name type="scientific">marine metagenome</name>
    <dbReference type="NCBI Taxonomy" id="408172"/>
    <lineage>
        <taxon>unclassified sequences</taxon>
        <taxon>metagenomes</taxon>
        <taxon>ecological metagenomes</taxon>
    </lineage>
</organism>
<sequence length="223" mass="25424">TRFNYINEIIEYYNSNNINIVEYGCGTCNNIYHLINNSPHSSKINSIIGIDPNLENLDNPVWAKDSNCFFDNSLSSTYKADIILAMDVLEHIKEDHTALKEWRNTLKPDGLLLITVPAFQHLWSSHDIFLGHYKRYNNKSLNDLANSAGLEAVKIHYIFSFIYPLVYFLRKCLPRGFNSNGDLKKSNYIMNSILTFMGYLEYKLGGSKNFGTSVVGIFKIGGT</sequence>
<dbReference type="Pfam" id="PF13489">
    <property type="entry name" value="Methyltransf_23"/>
    <property type="match status" value="1"/>
</dbReference>
<reference evidence="1" key="1">
    <citation type="submission" date="2018-05" db="EMBL/GenBank/DDBJ databases">
        <authorList>
            <person name="Lanie J.A."/>
            <person name="Ng W.-L."/>
            <person name="Kazmierczak K.M."/>
            <person name="Andrzejewski T.M."/>
            <person name="Davidsen T.M."/>
            <person name="Wayne K.J."/>
            <person name="Tettelin H."/>
            <person name="Glass J.I."/>
            <person name="Rusch D."/>
            <person name="Podicherti R."/>
            <person name="Tsui H.-C.T."/>
            <person name="Winkler M.E."/>
        </authorList>
    </citation>
    <scope>NUCLEOTIDE SEQUENCE</scope>
</reference>
<name>A0A382T7S3_9ZZZZ</name>
<dbReference type="InterPro" id="IPR029063">
    <property type="entry name" value="SAM-dependent_MTases_sf"/>
</dbReference>
<protein>
    <recommendedName>
        <fullName evidence="2">Methyltransferase type 11 domain-containing protein</fullName>
    </recommendedName>
</protein>
<evidence type="ECO:0000313" key="1">
    <source>
        <dbReference type="EMBL" id="SVD18063.1"/>
    </source>
</evidence>
<dbReference type="SUPFAM" id="SSF53335">
    <property type="entry name" value="S-adenosyl-L-methionine-dependent methyltransferases"/>
    <property type="match status" value="1"/>
</dbReference>
<dbReference type="AlphaFoldDB" id="A0A382T7S3"/>
<dbReference type="Gene3D" id="3.40.50.150">
    <property type="entry name" value="Vaccinia Virus protein VP39"/>
    <property type="match status" value="1"/>
</dbReference>
<evidence type="ECO:0008006" key="2">
    <source>
        <dbReference type="Google" id="ProtNLM"/>
    </source>
</evidence>